<accession>A0ABT8D6E2</accession>
<evidence type="ECO:0000313" key="1">
    <source>
        <dbReference type="EMBL" id="MDN3712354.1"/>
    </source>
</evidence>
<sequence length="116" mass="12528">MNGQEYPARRDKIAHALDAVGMGRKVTLEGSILMPDAQWLRLIREPAAAARAPAAPLDAQGRAEWDGRWSVEVAAPDAGRNCAPWVTTPSMRSTGARPVWALTRPPLCPRFGRASG</sequence>
<protein>
    <submittedName>
        <fullName evidence="1">Uncharacterized protein</fullName>
    </submittedName>
</protein>
<dbReference type="Proteomes" id="UP001243846">
    <property type="component" value="Unassembled WGS sequence"/>
</dbReference>
<gene>
    <name evidence="1" type="ORF">QWZ10_12390</name>
</gene>
<evidence type="ECO:0000313" key="2">
    <source>
        <dbReference type="Proteomes" id="UP001243846"/>
    </source>
</evidence>
<keyword evidence="2" id="KW-1185">Reference proteome</keyword>
<organism evidence="1 2">
    <name type="scientific">Paracoccus cavernae</name>
    <dbReference type="NCBI Taxonomy" id="1571207"/>
    <lineage>
        <taxon>Bacteria</taxon>
        <taxon>Pseudomonadati</taxon>
        <taxon>Pseudomonadota</taxon>
        <taxon>Alphaproteobacteria</taxon>
        <taxon>Rhodobacterales</taxon>
        <taxon>Paracoccaceae</taxon>
        <taxon>Paracoccus</taxon>
    </lineage>
</organism>
<dbReference type="EMBL" id="JAUFRC010000001">
    <property type="protein sequence ID" value="MDN3712354.1"/>
    <property type="molecule type" value="Genomic_DNA"/>
</dbReference>
<proteinExistence type="predicted"/>
<comment type="caution">
    <text evidence="1">The sequence shown here is derived from an EMBL/GenBank/DDBJ whole genome shotgun (WGS) entry which is preliminary data.</text>
</comment>
<reference evidence="2" key="1">
    <citation type="journal article" date="2019" name="Int. J. Syst. Evol. Microbiol.">
        <title>The Global Catalogue of Microorganisms (GCM) 10K type strain sequencing project: providing services to taxonomists for standard genome sequencing and annotation.</title>
        <authorList>
            <consortium name="The Broad Institute Genomics Platform"/>
            <consortium name="The Broad Institute Genome Sequencing Center for Infectious Disease"/>
            <person name="Wu L."/>
            <person name="Ma J."/>
        </authorList>
    </citation>
    <scope>NUCLEOTIDE SEQUENCE [LARGE SCALE GENOMIC DNA]</scope>
    <source>
        <strain evidence="2">CECT 8482</strain>
    </source>
</reference>
<name>A0ABT8D6E2_9RHOB</name>